<protein>
    <submittedName>
        <fullName evidence="6">Glycosyltransferase</fullName>
    </submittedName>
</protein>
<organism evidence="6 7">
    <name type="scientific">Cryobacterium ruanii</name>
    <dbReference type="NCBI Taxonomy" id="1259197"/>
    <lineage>
        <taxon>Bacteria</taxon>
        <taxon>Bacillati</taxon>
        <taxon>Actinomycetota</taxon>
        <taxon>Actinomycetes</taxon>
        <taxon>Micrococcales</taxon>
        <taxon>Microbacteriaceae</taxon>
        <taxon>Cryobacterium</taxon>
    </lineage>
</organism>
<accession>A0A4R9AUH2</accession>
<name>A0A4R9AUH2_9MICO</name>
<dbReference type="EMBL" id="SOHK01000004">
    <property type="protein sequence ID" value="TFD69379.1"/>
    <property type="molecule type" value="Genomic_DNA"/>
</dbReference>
<dbReference type="CDD" id="cd04186">
    <property type="entry name" value="GT_2_like_c"/>
    <property type="match status" value="1"/>
</dbReference>
<proteinExistence type="inferred from homology"/>
<reference evidence="6 7" key="1">
    <citation type="submission" date="2019-03" db="EMBL/GenBank/DDBJ databases">
        <title>Genomics of glacier-inhabiting Cryobacterium strains.</title>
        <authorList>
            <person name="Liu Q."/>
            <person name="Xin Y.-H."/>
        </authorList>
    </citation>
    <scope>NUCLEOTIDE SEQUENCE [LARGE SCALE GENOMIC DNA]</scope>
    <source>
        <strain evidence="6 7">Sr36</strain>
    </source>
</reference>
<sequence length="854" mass="95355">MPEFKPGFVSVIIVNFRGAADTLECVRTLIGVDWPADRLEIIVVENGSGDDSENSIRAAMTEMPSVQLIVSDENLGFTGGSNLGASHAKGEFVAFLNNDAKPDAGWIRGAIKQFEISPQVAAVGSKVLNWEGTHVDFVGGSVTWFGMGYKDHVTELDDVRFDRPRDILFGTGSALFVRGEVFRSVGGFDERMFMFYDDVDLGWRLNLLGYRVRYAPASKVFHKHHGSMKSFGQYREMYLLERNALFMLYKNLSAESLATFLPAALALSARRSIAKSGLDSESFDIRRFTGSSDEFDPTMEVDKEAIAGFFAIDQFVANLPNLEIDRVNLQSRRTKTDSELFRLFGDMFTPLFDAAHFTDGLERIVSSFHIDSLKERRRILVVTGDSLGQKMAGPAMRAWKISEALSTENDVRLVTWNVASRSSDLFEVSRVRLGNERDMKVHEGWADVIVFQGHALHHFKTLLDSDKIIVADLYDPMHLEQLEQGREFGTESWVAQVRGANDVLNQQLERGDFFLCASDRQRMFWLGQLTALGRVNPHTYSADENLEGLIAIAPFGMDAQSPVHTREAIRGVVPGIGKDDKVVIWGGGIYNWFDTLTLIRAIGRVAETHPDVRLFFLGVAHPNPDVPEMEIVSKTRDLVEQLGLAGKNVFFNEQWVALDDRQNYLLEADAGVSTHYAHIETTFSFRTRILDYMWAELPIVTTNGDGFGDLVERTGMGISVPERNVEALADALIKVLYDDEIKRNAHAAVLEVREQFTWAEALRPLIEFCRDPQIAPDRATRLAGQRVERVRSVRKSALTRSTPEGRLHEAATTSTGLAREVALIRYYVTEGGVTMLASKAKSRVVSVLGGKATT</sequence>
<keyword evidence="7" id="KW-1185">Reference proteome</keyword>
<feature type="domain" description="Glycosyltransferase 2-like" evidence="5">
    <location>
        <begin position="10"/>
        <end position="125"/>
    </location>
</feature>
<dbReference type="Proteomes" id="UP000298154">
    <property type="component" value="Unassembled WGS sequence"/>
</dbReference>
<evidence type="ECO:0000256" key="3">
    <source>
        <dbReference type="ARBA" id="ARBA00022676"/>
    </source>
</evidence>
<dbReference type="SUPFAM" id="SSF53756">
    <property type="entry name" value="UDP-Glycosyltransferase/glycogen phosphorylase"/>
    <property type="match status" value="1"/>
</dbReference>
<keyword evidence="3" id="KW-0328">Glycosyltransferase</keyword>
<dbReference type="CDD" id="cd03801">
    <property type="entry name" value="GT4_PimA-like"/>
    <property type="match status" value="1"/>
</dbReference>
<comment type="caution">
    <text evidence="6">The sequence shown here is derived from an EMBL/GenBank/DDBJ whole genome shotgun (WGS) entry which is preliminary data.</text>
</comment>
<dbReference type="Pfam" id="PF13692">
    <property type="entry name" value="Glyco_trans_1_4"/>
    <property type="match status" value="1"/>
</dbReference>
<dbReference type="InterPro" id="IPR001173">
    <property type="entry name" value="Glyco_trans_2-like"/>
</dbReference>
<evidence type="ECO:0000256" key="2">
    <source>
        <dbReference type="ARBA" id="ARBA00006739"/>
    </source>
</evidence>
<gene>
    <name evidence="6" type="ORF">E3T47_00860</name>
</gene>
<evidence type="ECO:0000313" key="7">
    <source>
        <dbReference type="Proteomes" id="UP000298154"/>
    </source>
</evidence>
<dbReference type="SUPFAM" id="SSF53448">
    <property type="entry name" value="Nucleotide-diphospho-sugar transferases"/>
    <property type="match status" value="1"/>
</dbReference>
<comment type="pathway">
    <text evidence="1">Cell wall biogenesis; cell wall polysaccharide biosynthesis.</text>
</comment>
<dbReference type="OrthoDB" id="9771846at2"/>
<keyword evidence="4 6" id="KW-0808">Transferase</keyword>
<dbReference type="Pfam" id="PF00535">
    <property type="entry name" value="Glycos_transf_2"/>
    <property type="match status" value="1"/>
</dbReference>
<evidence type="ECO:0000256" key="1">
    <source>
        <dbReference type="ARBA" id="ARBA00004776"/>
    </source>
</evidence>
<dbReference type="PANTHER" id="PTHR43179">
    <property type="entry name" value="RHAMNOSYLTRANSFERASE WBBL"/>
    <property type="match status" value="1"/>
</dbReference>
<dbReference type="Gene3D" id="3.90.550.10">
    <property type="entry name" value="Spore Coat Polysaccharide Biosynthesis Protein SpsA, Chain A"/>
    <property type="match status" value="1"/>
</dbReference>
<dbReference type="AlphaFoldDB" id="A0A4R9AUH2"/>
<evidence type="ECO:0000256" key="4">
    <source>
        <dbReference type="ARBA" id="ARBA00022679"/>
    </source>
</evidence>
<evidence type="ECO:0000259" key="5">
    <source>
        <dbReference type="Pfam" id="PF00535"/>
    </source>
</evidence>
<dbReference type="InterPro" id="IPR029044">
    <property type="entry name" value="Nucleotide-diphossugar_trans"/>
</dbReference>
<dbReference type="PANTHER" id="PTHR43179:SF12">
    <property type="entry name" value="GALACTOFURANOSYLTRANSFERASE GLFT2"/>
    <property type="match status" value="1"/>
</dbReference>
<comment type="similarity">
    <text evidence="2">Belongs to the glycosyltransferase 2 family.</text>
</comment>
<dbReference type="Gene3D" id="3.40.50.2000">
    <property type="entry name" value="Glycogen Phosphorylase B"/>
    <property type="match status" value="1"/>
</dbReference>
<evidence type="ECO:0000313" key="6">
    <source>
        <dbReference type="EMBL" id="TFD69379.1"/>
    </source>
</evidence>
<dbReference type="GO" id="GO:0016757">
    <property type="term" value="F:glycosyltransferase activity"/>
    <property type="evidence" value="ECO:0007669"/>
    <property type="project" value="UniProtKB-KW"/>
</dbReference>